<protein>
    <submittedName>
        <fullName evidence="2">Uncharacterized protein</fullName>
    </submittedName>
</protein>
<sequence>MTADQAEVVGQDVTVERLAELRANRTTTDASGKTAENGTGYRAQGYTDRAGNNAERCAGLAASQSSANATCDATDRADSSAGLHGVMERSDFGGVTARALQ</sequence>
<dbReference type="AlphaFoldDB" id="A0A2W6HWE3"/>
<accession>A0A2W6HWE3</accession>
<feature type="region of interest" description="Disordered" evidence="1">
    <location>
        <begin position="25"/>
        <end position="47"/>
    </location>
</feature>
<feature type="region of interest" description="Disordered" evidence="1">
    <location>
        <begin position="74"/>
        <end position="101"/>
    </location>
</feature>
<dbReference type="Proteomes" id="UP000249614">
    <property type="component" value="Unassembled WGS sequence"/>
</dbReference>
<name>A0A2W6HWE3_STEMA</name>
<evidence type="ECO:0000256" key="1">
    <source>
        <dbReference type="SAM" id="MobiDB-lite"/>
    </source>
</evidence>
<comment type="caution">
    <text evidence="2">The sequence shown here is derived from an EMBL/GenBank/DDBJ whole genome shotgun (WGS) entry which is preliminary data.</text>
</comment>
<evidence type="ECO:0000313" key="2">
    <source>
        <dbReference type="EMBL" id="PZS87443.1"/>
    </source>
</evidence>
<dbReference type="EMBL" id="LXXM01000231">
    <property type="protein sequence ID" value="PZS87443.1"/>
    <property type="molecule type" value="Genomic_DNA"/>
</dbReference>
<gene>
    <name evidence="2" type="ORF">A7X83_17450</name>
</gene>
<proteinExistence type="predicted"/>
<organism evidence="2 3">
    <name type="scientific">Stenotrophomonas maltophilia</name>
    <name type="common">Pseudomonas maltophilia</name>
    <name type="synonym">Xanthomonas maltophilia</name>
    <dbReference type="NCBI Taxonomy" id="40324"/>
    <lineage>
        <taxon>Bacteria</taxon>
        <taxon>Pseudomonadati</taxon>
        <taxon>Pseudomonadota</taxon>
        <taxon>Gammaproteobacteria</taxon>
        <taxon>Lysobacterales</taxon>
        <taxon>Lysobacteraceae</taxon>
        <taxon>Stenotrophomonas</taxon>
        <taxon>Stenotrophomonas maltophilia group</taxon>
    </lineage>
</organism>
<reference evidence="2 3" key="1">
    <citation type="submission" date="2016-05" db="EMBL/GenBank/DDBJ databases">
        <authorList>
            <person name="Lavstsen T."/>
            <person name="Jespersen J.S."/>
        </authorList>
    </citation>
    <scope>NUCLEOTIDE SEQUENCE [LARGE SCALE GENOMIC DNA]</scope>
    <source>
        <strain evidence="2 3">SM-5815</strain>
    </source>
</reference>
<evidence type="ECO:0000313" key="3">
    <source>
        <dbReference type="Proteomes" id="UP000249614"/>
    </source>
</evidence>
<feature type="compositionally biased region" description="Polar residues" evidence="1">
    <location>
        <begin position="25"/>
        <end position="37"/>
    </location>
</feature>